<evidence type="ECO:0008006" key="4">
    <source>
        <dbReference type="Google" id="ProtNLM"/>
    </source>
</evidence>
<sequence length="142" mass="15906">MLKDKWLTIALFTLAGAILLSGLWVRDGLSNLSFYAPVSNSNTDYRIANELNQLNKTLQKATSTSNNESSHGITSLLNNPKNMYLGEAAKYLDVSETQLKEIIQDSTSQLPYLQISDTAYIFNQKALDKWLENGYVLPSIQK</sequence>
<dbReference type="Proteomes" id="UP001169242">
    <property type="component" value="Unassembled WGS sequence"/>
</dbReference>
<protein>
    <recommendedName>
        <fullName evidence="4">Helix-turn-helix domain-containing protein</fullName>
    </recommendedName>
</protein>
<keyword evidence="1" id="KW-1133">Transmembrane helix</keyword>
<comment type="caution">
    <text evidence="2">The sequence shown here is derived from an EMBL/GenBank/DDBJ whole genome shotgun (WGS) entry which is preliminary data.</text>
</comment>
<dbReference type="EMBL" id="JAQIFT010000013">
    <property type="protein sequence ID" value="MDA3730448.1"/>
    <property type="molecule type" value="Genomic_DNA"/>
</dbReference>
<keyword evidence="1" id="KW-0472">Membrane</keyword>
<name>A0AA42DJY4_9FIRM</name>
<keyword evidence="1" id="KW-0812">Transmembrane</keyword>
<reference evidence="2" key="1">
    <citation type="journal article" date="2023" name="Int. J. Syst. Evol. Microbiol.">
        <title>&lt;i&gt;Holtiella tumoricola&lt;/i&gt; gen. nov. sp. nov., isolated from a human clinical sample.</title>
        <authorList>
            <person name="Allen-Vercoe E."/>
            <person name="Daigneault M.C."/>
            <person name="Vancuren S.J."/>
            <person name="Cochrane K."/>
            <person name="O'Neal L.L."/>
            <person name="Sankaranarayanan K."/>
            <person name="Lawson P.A."/>
        </authorList>
    </citation>
    <scope>NUCLEOTIDE SEQUENCE</scope>
    <source>
        <strain evidence="2">CC70A</strain>
    </source>
</reference>
<feature type="transmembrane region" description="Helical" evidence="1">
    <location>
        <begin position="6"/>
        <end position="25"/>
    </location>
</feature>
<dbReference type="RefSeq" id="WP_271011077.1">
    <property type="nucleotide sequence ID" value="NZ_JAQIFT010000013.1"/>
</dbReference>
<evidence type="ECO:0000256" key="1">
    <source>
        <dbReference type="SAM" id="Phobius"/>
    </source>
</evidence>
<gene>
    <name evidence="2" type="ORF">PBV87_02870</name>
</gene>
<accession>A0AA42DJY4</accession>
<keyword evidence="3" id="KW-1185">Reference proteome</keyword>
<evidence type="ECO:0000313" key="3">
    <source>
        <dbReference type="Proteomes" id="UP001169242"/>
    </source>
</evidence>
<evidence type="ECO:0000313" key="2">
    <source>
        <dbReference type="EMBL" id="MDA3730448.1"/>
    </source>
</evidence>
<organism evidence="2 3">
    <name type="scientific">Holtiella tumoricola</name>
    <dbReference type="NCBI Taxonomy" id="3018743"/>
    <lineage>
        <taxon>Bacteria</taxon>
        <taxon>Bacillati</taxon>
        <taxon>Bacillota</taxon>
        <taxon>Clostridia</taxon>
        <taxon>Lachnospirales</taxon>
        <taxon>Cellulosilyticaceae</taxon>
        <taxon>Holtiella</taxon>
    </lineage>
</organism>
<dbReference type="AlphaFoldDB" id="A0AA42DJY4"/>
<proteinExistence type="predicted"/>